<dbReference type="AlphaFoldDB" id="A0A6J6UFP1"/>
<dbReference type="Pfam" id="PF13411">
    <property type="entry name" value="MerR_1"/>
    <property type="match status" value="1"/>
</dbReference>
<dbReference type="PROSITE" id="PS50937">
    <property type="entry name" value="HTH_MERR_2"/>
    <property type="match status" value="1"/>
</dbReference>
<dbReference type="SUPFAM" id="SSF46955">
    <property type="entry name" value="Putative DNA-binding domain"/>
    <property type="match status" value="1"/>
</dbReference>
<gene>
    <name evidence="4" type="ORF">UFOPK2761_02395</name>
</gene>
<dbReference type="InterPro" id="IPR009061">
    <property type="entry name" value="DNA-bd_dom_put_sf"/>
</dbReference>
<proteinExistence type="predicted"/>
<reference evidence="4" key="1">
    <citation type="submission" date="2020-05" db="EMBL/GenBank/DDBJ databases">
        <authorList>
            <person name="Chiriac C."/>
            <person name="Salcher M."/>
            <person name="Ghai R."/>
            <person name="Kavagutti S V."/>
        </authorList>
    </citation>
    <scope>NUCLEOTIDE SEQUENCE</scope>
</reference>
<protein>
    <submittedName>
        <fullName evidence="4">Unannotated protein</fullName>
    </submittedName>
</protein>
<accession>A0A6J6UFP1</accession>
<feature type="domain" description="HTH merR-type" evidence="3">
    <location>
        <begin position="26"/>
        <end position="83"/>
    </location>
</feature>
<evidence type="ECO:0000313" key="4">
    <source>
        <dbReference type="EMBL" id="CAB4757357.1"/>
    </source>
</evidence>
<feature type="region of interest" description="Disordered" evidence="2">
    <location>
        <begin position="238"/>
        <end position="265"/>
    </location>
</feature>
<dbReference type="PANTHER" id="PTHR30204">
    <property type="entry name" value="REDOX-CYCLING DRUG-SENSING TRANSCRIPTIONAL ACTIVATOR SOXR"/>
    <property type="match status" value="1"/>
</dbReference>
<dbReference type="InterPro" id="IPR047057">
    <property type="entry name" value="MerR_fam"/>
</dbReference>
<keyword evidence="1" id="KW-0238">DNA-binding</keyword>
<dbReference type="GO" id="GO:0003700">
    <property type="term" value="F:DNA-binding transcription factor activity"/>
    <property type="evidence" value="ECO:0007669"/>
    <property type="project" value="InterPro"/>
</dbReference>
<evidence type="ECO:0000259" key="3">
    <source>
        <dbReference type="PROSITE" id="PS50937"/>
    </source>
</evidence>
<name>A0A6J6UFP1_9ZZZZ</name>
<organism evidence="4">
    <name type="scientific">freshwater metagenome</name>
    <dbReference type="NCBI Taxonomy" id="449393"/>
    <lineage>
        <taxon>unclassified sequences</taxon>
        <taxon>metagenomes</taxon>
        <taxon>ecological metagenomes</taxon>
    </lineage>
</organism>
<dbReference type="SMART" id="SM00422">
    <property type="entry name" value="HTH_MERR"/>
    <property type="match status" value="1"/>
</dbReference>
<dbReference type="GO" id="GO:0003677">
    <property type="term" value="F:DNA binding"/>
    <property type="evidence" value="ECO:0007669"/>
    <property type="project" value="UniProtKB-KW"/>
</dbReference>
<evidence type="ECO:0000256" key="1">
    <source>
        <dbReference type="ARBA" id="ARBA00023125"/>
    </source>
</evidence>
<feature type="compositionally biased region" description="Basic and acidic residues" evidence="2">
    <location>
        <begin position="238"/>
        <end position="253"/>
    </location>
</feature>
<dbReference type="PANTHER" id="PTHR30204:SF93">
    <property type="entry name" value="HTH MERR-TYPE DOMAIN-CONTAINING PROTEIN"/>
    <property type="match status" value="1"/>
</dbReference>
<dbReference type="InterPro" id="IPR000551">
    <property type="entry name" value="MerR-type_HTH_dom"/>
</dbReference>
<evidence type="ECO:0000256" key="2">
    <source>
        <dbReference type="SAM" id="MobiDB-lite"/>
    </source>
</evidence>
<sequence>MADTSERPAAKPEELLTLEDLTTRVGMSVRNVRFYTTKGLVPPPIRRGRSGYYTPDHVSRLELVRELQTHGFTLSAIEKYLAAVPEDATPEQIALHRTMLAPWQAEATVEMTTAELVARAGRDLDADALRLLQALRIISPAEGRRGAWSVTPTQLAVGVGLLELGFPTEAAVAAAEVYSRHGRQVAEELNELFLTQVWPAYKEAGASAETIREVVERIKPLSIASLVAAYEQAMDETRREQIRARAERGRTDPGKQGGAEQAPAP</sequence>
<dbReference type="EMBL" id="CAEZYQ010000020">
    <property type="protein sequence ID" value="CAB4757357.1"/>
    <property type="molecule type" value="Genomic_DNA"/>
</dbReference>
<dbReference type="Gene3D" id="1.10.1660.10">
    <property type="match status" value="1"/>
</dbReference>